<name>A0A8C3G6I5_CYCLU</name>
<dbReference type="InterPro" id="IPR037059">
    <property type="entry name" value="RHD_DNA_bind_dom_sf"/>
</dbReference>
<evidence type="ECO:0000256" key="17">
    <source>
        <dbReference type="ARBA" id="ARBA00055141"/>
    </source>
</evidence>
<keyword evidence="4" id="KW-0158">Chromosome</keyword>
<dbReference type="GO" id="GO:0005737">
    <property type="term" value="C:cytoplasm"/>
    <property type="evidence" value="ECO:0007669"/>
    <property type="project" value="UniProtKB-SubCell"/>
</dbReference>
<evidence type="ECO:0000256" key="9">
    <source>
        <dbReference type="ARBA" id="ARBA00022765"/>
    </source>
</evidence>
<keyword evidence="10" id="KW-0832">Ubl conjugation</keyword>
<evidence type="ECO:0000256" key="4">
    <source>
        <dbReference type="ARBA" id="ARBA00022454"/>
    </source>
</evidence>
<dbReference type="PROSITE" id="PS50254">
    <property type="entry name" value="REL_2"/>
    <property type="match status" value="1"/>
</dbReference>
<dbReference type="GO" id="GO:0005667">
    <property type="term" value="C:transcription regulator complex"/>
    <property type="evidence" value="ECO:0007669"/>
    <property type="project" value="TreeGrafter"/>
</dbReference>
<dbReference type="Gene3D" id="2.60.40.340">
    <property type="entry name" value="Rel homology domain (RHD), DNA-binding domain"/>
    <property type="match status" value="1"/>
</dbReference>
<feature type="region of interest" description="Disordered" evidence="21">
    <location>
        <begin position="971"/>
        <end position="1027"/>
    </location>
</feature>
<feature type="compositionally biased region" description="Polar residues" evidence="21">
    <location>
        <begin position="37"/>
        <end position="51"/>
    </location>
</feature>
<keyword evidence="5" id="KW-0963">Cytoplasm</keyword>
<dbReference type="GO" id="GO:0005634">
    <property type="term" value="C:nucleus"/>
    <property type="evidence" value="ECO:0007669"/>
    <property type="project" value="UniProtKB-SubCell"/>
</dbReference>
<dbReference type="GeneTree" id="ENSGT00940000155213"/>
<feature type="compositionally biased region" description="Low complexity" evidence="21">
    <location>
        <begin position="925"/>
        <end position="937"/>
    </location>
</feature>
<feature type="region of interest" description="Disordered" evidence="21">
    <location>
        <begin position="912"/>
        <end position="937"/>
    </location>
</feature>
<dbReference type="GO" id="GO:0000981">
    <property type="term" value="F:DNA-binding transcription factor activity, RNA polymerase II-specific"/>
    <property type="evidence" value="ECO:0007669"/>
    <property type="project" value="TreeGrafter"/>
</dbReference>
<dbReference type="SUPFAM" id="SSF49417">
    <property type="entry name" value="p53-like transcription factors"/>
    <property type="match status" value="1"/>
</dbReference>
<evidence type="ECO:0000256" key="12">
    <source>
        <dbReference type="ARBA" id="ARBA00023015"/>
    </source>
</evidence>
<dbReference type="GO" id="GO:0000978">
    <property type="term" value="F:RNA polymerase II cis-regulatory region sequence-specific DNA binding"/>
    <property type="evidence" value="ECO:0007669"/>
    <property type="project" value="InterPro"/>
</dbReference>
<evidence type="ECO:0000256" key="14">
    <source>
        <dbReference type="ARBA" id="ARBA00023159"/>
    </source>
</evidence>
<dbReference type="AlphaFoldDB" id="A0A8C3G6I5"/>
<dbReference type="InterPro" id="IPR014756">
    <property type="entry name" value="Ig_E-set"/>
</dbReference>
<evidence type="ECO:0000256" key="16">
    <source>
        <dbReference type="ARBA" id="ARBA00023242"/>
    </source>
</evidence>
<dbReference type="InterPro" id="IPR013783">
    <property type="entry name" value="Ig-like_fold"/>
</dbReference>
<evidence type="ECO:0000256" key="1">
    <source>
        <dbReference type="ARBA" id="ARBA00004123"/>
    </source>
</evidence>
<dbReference type="Proteomes" id="UP000694565">
    <property type="component" value="Unplaced"/>
</dbReference>
<dbReference type="GO" id="GO:0006974">
    <property type="term" value="P:DNA damage response"/>
    <property type="evidence" value="ECO:0007669"/>
    <property type="project" value="UniProtKB-KW"/>
</dbReference>
<evidence type="ECO:0000256" key="6">
    <source>
        <dbReference type="ARBA" id="ARBA00022499"/>
    </source>
</evidence>
<feature type="region of interest" description="Disordered" evidence="21">
    <location>
        <begin position="260"/>
        <end position="284"/>
    </location>
</feature>
<evidence type="ECO:0000259" key="22">
    <source>
        <dbReference type="PROSITE" id="PS50254"/>
    </source>
</evidence>
<keyword evidence="14" id="KW-0010">Activator</keyword>
<evidence type="ECO:0000256" key="11">
    <source>
        <dbReference type="ARBA" id="ARBA00022990"/>
    </source>
</evidence>
<dbReference type="InterPro" id="IPR011539">
    <property type="entry name" value="RHD_DNA_bind_dom"/>
</dbReference>
<keyword evidence="7" id="KW-0597">Phosphoprotein</keyword>
<feature type="compositionally biased region" description="Polar residues" evidence="21">
    <location>
        <begin position="143"/>
        <end position="156"/>
    </location>
</feature>
<feature type="compositionally biased region" description="Low complexity" evidence="21">
    <location>
        <begin position="971"/>
        <end position="982"/>
    </location>
</feature>
<evidence type="ECO:0000313" key="24">
    <source>
        <dbReference type="Proteomes" id="UP000694565"/>
    </source>
</evidence>
<evidence type="ECO:0000256" key="7">
    <source>
        <dbReference type="ARBA" id="ARBA00022553"/>
    </source>
</evidence>
<keyword evidence="15" id="KW-0804">Transcription</keyword>
<feature type="compositionally biased region" description="Polar residues" evidence="21">
    <location>
        <begin position="127"/>
        <end position="136"/>
    </location>
</feature>
<dbReference type="PANTHER" id="PTHR12533:SF10">
    <property type="entry name" value="NUCLEAR FACTOR OF ACTIVATED T-CELLS 5"/>
    <property type="match status" value="1"/>
</dbReference>
<dbReference type="GO" id="GO:0033173">
    <property type="term" value="P:calcineurin-NFAT signaling cascade"/>
    <property type="evidence" value="ECO:0007669"/>
    <property type="project" value="TreeGrafter"/>
</dbReference>
<dbReference type="InterPro" id="IPR008967">
    <property type="entry name" value="p53-like_TF_DNA-bd_sf"/>
</dbReference>
<feature type="region of interest" description="Disordered" evidence="21">
    <location>
        <begin position="211"/>
        <end position="247"/>
    </location>
</feature>
<feature type="region of interest" description="Disordered" evidence="21">
    <location>
        <begin position="702"/>
        <end position="729"/>
    </location>
</feature>
<feature type="domain" description="RHD" evidence="22">
    <location>
        <begin position="285"/>
        <end position="459"/>
    </location>
</feature>
<dbReference type="CDD" id="cd07882">
    <property type="entry name" value="RHD-n_TonEBP"/>
    <property type="match status" value="1"/>
</dbReference>
<keyword evidence="12" id="KW-0805">Transcription regulation</keyword>
<feature type="compositionally biased region" description="Polar residues" evidence="21">
    <location>
        <begin position="640"/>
        <end position="649"/>
    </location>
</feature>
<keyword evidence="6" id="KW-1017">Isopeptide bond</keyword>
<dbReference type="GO" id="GO:0005694">
    <property type="term" value="C:chromosome"/>
    <property type="evidence" value="ECO:0007669"/>
    <property type="project" value="UniProtKB-SubCell"/>
</dbReference>
<evidence type="ECO:0000256" key="5">
    <source>
        <dbReference type="ARBA" id="ARBA00022490"/>
    </source>
</evidence>
<dbReference type="GO" id="GO:0007399">
    <property type="term" value="P:nervous system development"/>
    <property type="evidence" value="ECO:0007669"/>
    <property type="project" value="UniProtKB-ARBA"/>
</dbReference>
<dbReference type="SMART" id="SM00429">
    <property type="entry name" value="IPT"/>
    <property type="match status" value="1"/>
</dbReference>
<gene>
    <name evidence="23" type="primary">nfat5b</name>
</gene>
<dbReference type="InterPro" id="IPR032397">
    <property type="entry name" value="RHD_dimer"/>
</dbReference>
<evidence type="ECO:0000313" key="23">
    <source>
        <dbReference type="Ensembl" id="ENSCLMP00005037894.1"/>
    </source>
</evidence>
<feature type="compositionally biased region" description="Polar residues" evidence="21">
    <location>
        <begin position="996"/>
        <end position="1027"/>
    </location>
</feature>
<feature type="compositionally biased region" description="Polar residues" evidence="21">
    <location>
        <begin position="265"/>
        <end position="280"/>
    </location>
</feature>
<feature type="compositionally biased region" description="Polar residues" evidence="21">
    <location>
        <begin position="176"/>
        <end position="193"/>
    </location>
</feature>
<sequence length="1272" mass="138071">MPSDFISLFSGDLDLNSPRSFYSKESAYDLLPRELQLPSSTLQSPKVMSQKSGGEAGPPPSAALASDAMSSSMTMEGPRSAFPTSSSPTMHSSASASDQKPVHGSIVDPEDARSSRVVPEVVGAESGNGNCRSSSELGGVRGVTSQEAQPHHQMTPSKRRTVLNISPPPQDLLDDSQMSCQDETSLDSEQSNSIWMEDSLSNFSIMSSVSYNDNTEVPRKSRKRTPRQRPGPKSAGRGEASMDMFDADSAKGPHFVLSQLGLDNKTGSKGSSNDPQTTSHKGGILSIQYPQKSEGKEVKILVQPETQHRARYLTEGSRGSVKDRTQQGFPTVKLEGVNEPVVLQVFVGNDTGRVKPHGFYQACRVTGRNTTACKEVDIDGTTVIEVSLDLSTNMALAVDCVGILKLRNADVEARIGVAGSKKKSTRARLVFRVNIPRPDGSVLTLQIPSSPILCTQPAGVPEILKKSLHSCSVRGGEEVFIIGKNFLKDTKVIFQENVSDEKSWKAAAEIDMELFHQNHVIVKVPPYQNQAITSSVCVGIYVVTNAGRSHDVQPFTYTPDSDDVPVKKEVSSPVKTCSFDEQIKVLDGALMPSILPLVKREDVTPMEVTSNLQSSGVFKTGDLCPAQQNPDMTAGHLNKNRSFSNNLSQPAGEPDKGQAPVFPNTEPLGIIQKQDIAATFSVPADSLLQQGSQQFLLEPREGLGQERPGSSSGAVGRLCGEPSPQQQQLPLFPPDEVAQLEEAVRQLKAKGFCNLPLQSDNSLAKQQQQHIQHQQQIQKQQIQQQQQLQQQQVLENLQQQLFQSQIQMQCGMFQDAPQAKNAEQQGSSQGVVPNQGTLFQQQQQQAALFQQANDLLSIQTNFLQQTPSHPSPPMFHNPSSLAETQDSQGTLFQKASQEQVQAALFQNTMTVLQSPDQQPSTPGHFLPQTSLSSQLTTSSQQQQLAFLSALQTPAPKPQSLFQAQTQLPPIQQRSPMEQQQPSQPQPHTQPPQQSSLFQNISPHPSANTLSPVQQQQTQSGLLFCNNPLSTPDQASSLLFSSQVQMPPLTSSSLVSQEPPNPSLLFSQASMVTVNLQDRSEPMALGNPNDPRQQVIFQEQQPMQLGSSSNNQQERPVGLFMPQSNMASLQGGLATQELAQSAMFASQNGVANLQTTTSSPVQQPGNLFQTAVSGSINQPSRPQQPGLFLFGIQNDCDQLMNTPGTTLSDQIIAISQSGQNQRESDAHIQSLLSQSLSHSGPVQNSMNAPQNMEKMDDLLVSLQESGSNLTRSY</sequence>
<feature type="compositionally biased region" description="Polar residues" evidence="21">
    <location>
        <begin position="912"/>
        <end position="921"/>
    </location>
</feature>
<evidence type="ECO:0000256" key="21">
    <source>
        <dbReference type="SAM" id="MobiDB-lite"/>
    </source>
</evidence>
<keyword evidence="16" id="KW-0539">Nucleus</keyword>
<dbReference type="Ensembl" id="ENSCLMT00005039360.1">
    <property type="protein sequence ID" value="ENSCLMP00005037894.1"/>
    <property type="gene ID" value="ENSCLMG00005017991.1"/>
</dbReference>
<evidence type="ECO:0000256" key="13">
    <source>
        <dbReference type="ARBA" id="ARBA00023125"/>
    </source>
</evidence>
<evidence type="ECO:0000256" key="18">
    <source>
        <dbReference type="ARBA" id="ARBA00065799"/>
    </source>
</evidence>
<evidence type="ECO:0000256" key="15">
    <source>
        <dbReference type="ARBA" id="ARBA00023163"/>
    </source>
</evidence>
<evidence type="ECO:0000256" key="8">
    <source>
        <dbReference type="ARBA" id="ARBA00022763"/>
    </source>
</evidence>
<dbReference type="InterPro" id="IPR008366">
    <property type="entry name" value="NFAT"/>
</dbReference>
<comment type="subcellular location">
    <subcellularLocation>
        <location evidence="2">Chromosome</location>
    </subcellularLocation>
    <subcellularLocation>
        <location evidence="3">Cytoplasm</location>
    </subcellularLocation>
    <subcellularLocation>
        <location evidence="1">Nucleus</location>
    </subcellularLocation>
</comment>
<evidence type="ECO:0000256" key="20">
    <source>
        <dbReference type="ARBA" id="ARBA00080722"/>
    </source>
</evidence>
<feature type="region of interest" description="Disordered" evidence="21">
    <location>
        <begin position="34"/>
        <end position="193"/>
    </location>
</feature>
<dbReference type="FunFam" id="2.60.40.10:FF:000174">
    <property type="entry name" value="Nuclear factor of activated T-cells 5, tonicity-responsive"/>
    <property type="match status" value="1"/>
</dbReference>
<dbReference type="InterPro" id="IPR015646">
    <property type="entry name" value="NFAT5_RHD_DNA-bd"/>
</dbReference>
<dbReference type="GO" id="GO:0010467">
    <property type="term" value="P:gene expression"/>
    <property type="evidence" value="ECO:0007669"/>
    <property type="project" value="UniProtKB-ARBA"/>
</dbReference>
<evidence type="ECO:0000256" key="2">
    <source>
        <dbReference type="ARBA" id="ARBA00004286"/>
    </source>
</evidence>
<dbReference type="FunFam" id="2.60.40.340:FF:000002">
    <property type="entry name" value="Nuclear factor of activated T-cells 5, tonicity-responsive"/>
    <property type="match status" value="1"/>
</dbReference>
<dbReference type="Pfam" id="PF16179">
    <property type="entry name" value="RHD_dimer"/>
    <property type="match status" value="1"/>
</dbReference>
<feature type="compositionally biased region" description="Low complexity" evidence="21">
    <location>
        <begin position="62"/>
        <end position="72"/>
    </location>
</feature>
<dbReference type="Gene3D" id="2.60.40.10">
    <property type="entry name" value="Immunoglobulins"/>
    <property type="match status" value="1"/>
</dbReference>
<dbReference type="InterPro" id="IPR002909">
    <property type="entry name" value="IPT_dom"/>
</dbReference>
<feature type="region of interest" description="Disordered" evidence="21">
    <location>
        <begin position="622"/>
        <end position="665"/>
    </location>
</feature>
<dbReference type="GO" id="GO:0045944">
    <property type="term" value="P:positive regulation of transcription by RNA polymerase II"/>
    <property type="evidence" value="ECO:0007669"/>
    <property type="project" value="UniProtKB-ARBA"/>
</dbReference>
<reference evidence="23" key="1">
    <citation type="submission" date="2025-08" db="UniProtKB">
        <authorList>
            <consortium name="Ensembl"/>
        </authorList>
    </citation>
    <scope>IDENTIFICATION</scope>
</reference>
<evidence type="ECO:0000256" key="10">
    <source>
        <dbReference type="ARBA" id="ARBA00022843"/>
    </source>
</evidence>
<protein>
    <recommendedName>
        <fullName evidence="19">Nuclear factor of activated T-cells 5</fullName>
    </recommendedName>
    <alternativeName>
        <fullName evidence="20">T-cell transcription factor NFAT5</fullName>
    </alternativeName>
</protein>
<comment type="subunit">
    <text evidence="18">Homodimer when bound to DNA, completely encircles its DNA target. Interacts with CIDEC; this interaction is direct and retains NFAT5 in the cytoplasm. Does not bind with Fos and Jun transcription factors. Interacts with DDX5 and DDX17; this interaction leads to DDX5/DDX17 recruitment to LNC2 and S100A4 promoters and NFAT5-mediated DDX5/DDX17-enhanced transactivation.</text>
</comment>
<reference evidence="23" key="2">
    <citation type="submission" date="2025-09" db="UniProtKB">
        <authorList>
            <consortium name="Ensembl"/>
        </authorList>
    </citation>
    <scope>IDENTIFICATION</scope>
</reference>
<organism evidence="23 24">
    <name type="scientific">Cyclopterus lumpus</name>
    <name type="common">Lumpsucker</name>
    <dbReference type="NCBI Taxonomy" id="8103"/>
    <lineage>
        <taxon>Eukaryota</taxon>
        <taxon>Metazoa</taxon>
        <taxon>Chordata</taxon>
        <taxon>Craniata</taxon>
        <taxon>Vertebrata</taxon>
        <taxon>Euteleostomi</taxon>
        <taxon>Actinopterygii</taxon>
        <taxon>Neopterygii</taxon>
        <taxon>Teleostei</taxon>
        <taxon>Neoteleostei</taxon>
        <taxon>Acanthomorphata</taxon>
        <taxon>Eupercaria</taxon>
        <taxon>Perciformes</taxon>
        <taxon>Cottioidei</taxon>
        <taxon>Cottales</taxon>
        <taxon>Cyclopteridae</taxon>
        <taxon>Cyclopterus</taxon>
    </lineage>
</organism>
<evidence type="ECO:0000256" key="19">
    <source>
        <dbReference type="ARBA" id="ARBA00072227"/>
    </source>
</evidence>
<dbReference type="PRINTS" id="PR01789">
    <property type="entry name" value="NUCFACTORATC"/>
</dbReference>
<dbReference type="GO" id="GO:1902531">
    <property type="term" value="P:regulation of intracellular signal transduction"/>
    <property type="evidence" value="ECO:0007669"/>
    <property type="project" value="UniProtKB-ARBA"/>
</dbReference>
<accession>A0A8C3G6I5</accession>
<dbReference type="PANTHER" id="PTHR12533">
    <property type="entry name" value="NFAT"/>
    <property type="match status" value="1"/>
</dbReference>
<keyword evidence="24" id="KW-1185">Reference proteome</keyword>
<comment type="function">
    <text evidence="17">Transcription factor involved, among others, in the transcriptional regulation of osmoprotective and inflammatory genes. Binds the DNA consensus sequence 5'-[ACT][AG]TGGAAA[CAT]A[TA][ATC][CA][ATG][GT][GAC][CG][CT]-3'. Mediates the transcriptional response to hypertonicity. Positively regulates the transcription of LCN2 and S100A4 genes; optimal transactivation of these genes requires the presence of DDX5/DDX17. Also involved in the DNA damage response by preventing formation of R-loops; R-loops are composed of a DNA:RNA hybrid and the associated non-template single-stranded DNA.</text>
</comment>
<keyword evidence="11" id="KW-0007">Acetylation</keyword>
<dbReference type="SUPFAM" id="SSF81296">
    <property type="entry name" value="E set domains"/>
    <property type="match status" value="1"/>
</dbReference>
<dbReference type="Pfam" id="PF00554">
    <property type="entry name" value="RHD_DNA_bind"/>
    <property type="match status" value="1"/>
</dbReference>
<keyword evidence="8" id="KW-0227">DNA damage</keyword>
<evidence type="ECO:0000256" key="3">
    <source>
        <dbReference type="ARBA" id="ARBA00004496"/>
    </source>
</evidence>
<feature type="compositionally biased region" description="Low complexity" evidence="21">
    <location>
        <begin position="83"/>
        <end position="97"/>
    </location>
</feature>
<feature type="region of interest" description="Disordered" evidence="21">
    <location>
        <begin position="864"/>
        <end position="891"/>
    </location>
</feature>
<keyword evidence="13" id="KW-0238">DNA-binding</keyword>
<proteinExistence type="predicted"/>
<feature type="compositionally biased region" description="Polar residues" evidence="21">
    <location>
        <begin position="877"/>
        <end position="891"/>
    </location>
</feature>
<keyword evidence="9" id="KW-0013">ADP-ribosylation</keyword>